<keyword evidence="1" id="KW-0732">Signal</keyword>
<dbReference type="eggNOG" id="COG3212">
    <property type="taxonomic scope" value="Bacteria"/>
</dbReference>
<keyword evidence="4" id="KW-1185">Reference proteome</keyword>
<gene>
    <name evidence="3" type="ORF">N787_06320</name>
</gene>
<dbReference type="Pfam" id="PF03413">
    <property type="entry name" value="PepSY"/>
    <property type="match status" value="1"/>
</dbReference>
<feature type="signal peptide" evidence="1">
    <location>
        <begin position="1"/>
        <end position="23"/>
    </location>
</feature>
<evidence type="ECO:0000313" key="3">
    <source>
        <dbReference type="EMBL" id="KFN48048.1"/>
    </source>
</evidence>
<dbReference type="PATRIC" id="fig|1384056.3.peg.139"/>
<reference evidence="3 4" key="1">
    <citation type="submission" date="2013-09" db="EMBL/GenBank/DDBJ databases">
        <title>Genome sequencing of Arenimonas metalli.</title>
        <authorList>
            <person name="Chen F."/>
            <person name="Wang G."/>
        </authorList>
    </citation>
    <scope>NUCLEOTIDE SEQUENCE [LARGE SCALE GENOMIC DNA]</scope>
    <source>
        <strain evidence="3 4">CF5-1</strain>
    </source>
</reference>
<evidence type="ECO:0000259" key="2">
    <source>
        <dbReference type="Pfam" id="PF03413"/>
    </source>
</evidence>
<dbReference type="InterPro" id="IPR025711">
    <property type="entry name" value="PepSY"/>
</dbReference>
<proteinExistence type="predicted"/>
<evidence type="ECO:0000256" key="1">
    <source>
        <dbReference type="SAM" id="SignalP"/>
    </source>
</evidence>
<comment type="caution">
    <text evidence="3">The sequence shown here is derived from an EMBL/GenBank/DDBJ whole genome shotgun (WGS) entry which is preliminary data.</text>
</comment>
<dbReference type="STRING" id="1384056.N787_06320"/>
<dbReference type="EMBL" id="AVCK01000003">
    <property type="protein sequence ID" value="KFN48048.1"/>
    <property type="molecule type" value="Genomic_DNA"/>
</dbReference>
<organism evidence="3 4">
    <name type="scientific">Arenimonas metalli CF5-1</name>
    <dbReference type="NCBI Taxonomy" id="1384056"/>
    <lineage>
        <taxon>Bacteria</taxon>
        <taxon>Pseudomonadati</taxon>
        <taxon>Pseudomonadota</taxon>
        <taxon>Gammaproteobacteria</taxon>
        <taxon>Lysobacterales</taxon>
        <taxon>Lysobacteraceae</taxon>
        <taxon>Arenimonas</taxon>
    </lineage>
</organism>
<dbReference type="Proteomes" id="UP000029393">
    <property type="component" value="Unassembled WGS sequence"/>
</dbReference>
<dbReference type="OrthoDB" id="5770914at2"/>
<protein>
    <recommendedName>
        <fullName evidence="2">PepSY domain-containing protein</fullName>
    </recommendedName>
</protein>
<evidence type="ECO:0000313" key="4">
    <source>
        <dbReference type="Proteomes" id="UP000029393"/>
    </source>
</evidence>
<accession>A0A091B5Z3</accession>
<dbReference type="AlphaFoldDB" id="A0A091B5Z3"/>
<dbReference type="RefSeq" id="WP_034210040.1">
    <property type="nucleotide sequence ID" value="NZ_AVCK01000003.1"/>
</dbReference>
<dbReference type="Gene3D" id="3.10.450.40">
    <property type="match status" value="1"/>
</dbReference>
<sequence>MPKLPILLVIAGAVAALHVPVQADDDSRRAREGVRRGEFVPLERLLARAEREHPGEVLEVELDDGEYEIEILREDGRVVELTYDARSGRLLELEVDDDDDDD</sequence>
<name>A0A091B5Z3_9GAMM</name>
<feature type="domain" description="PepSY" evidence="2">
    <location>
        <begin position="40"/>
        <end position="92"/>
    </location>
</feature>
<feature type="chain" id="PRO_5001869503" description="PepSY domain-containing protein" evidence="1">
    <location>
        <begin position="24"/>
        <end position="102"/>
    </location>
</feature>